<dbReference type="RefSeq" id="WP_210758001.1">
    <property type="nucleotide sequence ID" value="NZ_CP060139.1"/>
</dbReference>
<evidence type="ECO:0000256" key="1">
    <source>
        <dbReference type="ARBA" id="ARBA00022741"/>
    </source>
</evidence>
<reference evidence="5 6" key="1">
    <citation type="submission" date="2020-08" db="EMBL/GenBank/DDBJ databases">
        <title>Croceimicrobium hydrocarbonivorans gen. nov., sp. nov., a novel marine bacterium isolated from a bacterial consortium that degrades polyethylene terephthalate.</title>
        <authorList>
            <person name="Liu R."/>
        </authorList>
    </citation>
    <scope>NUCLEOTIDE SEQUENCE [LARGE SCALE GENOMIC DNA]</scope>
    <source>
        <strain evidence="5 6">A20-9</strain>
    </source>
</reference>
<evidence type="ECO:0000259" key="4">
    <source>
        <dbReference type="PROSITE" id="PS50893"/>
    </source>
</evidence>
<dbReference type="PROSITE" id="PS50893">
    <property type="entry name" value="ABC_TRANSPORTER_2"/>
    <property type="match status" value="1"/>
</dbReference>
<organism evidence="5 6">
    <name type="scientific">Croceimicrobium hydrocarbonivorans</name>
    <dbReference type="NCBI Taxonomy" id="2761580"/>
    <lineage>
        <taxon>Bacteria</taxon>
        <taxon>Pseudomonadati</taxon>
        <taxon>Bacteroidota</taxon>
        <taxon>Flavobacteriia</taxon>
        <taxon>Flavobacteriales</taxon>
        <taxon>Owenweeksiaceae</taxon>
        <taxon>Croceimicrobium</taxon>
    </lineage>
</organism>
<protein>
    <submittedName>
        <fullName evidence="5">ATP-binding cassette domain-containing protein</fullName>
    </submittedName>
</protein>
<dbReference type="InterPro" id="IPR017871">
    <property type="entry name" value="ABC_transporter-like_CS"/>
</dbReference>
<dbReference type="Proteomes" id="UP000516305">
    <property type="component" value="Chromosome"/>
</dbReference>
<evidence type="ECO:0000256" key="2">
    <source>
        <dbReference type="ARBA" id="ARBA00022840"/>
    </source>
</evidence>
<keyword evidence="2 5" id="KW-0067">ATP-binding</keyword>
<dbReference type="KEGG" id="chyd:H4K34_13940"/>
<dbReference type="PANTHER" id="PTHR42798:SF2">
    <property type="entry name" value="ABC TRANSPORTER ATP-BINDING PROTEIN MG467-RELATED"/>
    <property type="match status" value="1"/>
</dbReference>
<dbReference type="GO" id="GO:0016887">
    <property type="term" value="F:ATP hydrolysis activity"/>
    <property type="evidence" value="ECO:0007669"/>
    <property type="project" value="InterPro"/>
</dbReference>
<dbReference type="EMBL" id="CP060139">
    <property type="protein sequence ID" value="QNR23469.1"/>
    <property type="molecule type" value="Genomic_DNA"/>
</dbReference>
<dbReference type="InterPro" id="IPR027417">
    <property type="entry name" value="P-loop_NTPase"/>
</dbReference>
<proteinExistence type="predicted"/>
<dbReference type="PANTHER" id="PTHR42798">
    <property type="entry name" value="LIPOPROTEIN-RELEASING SYSTEM ATP-BINDING PROTEIN LOLD"/>
    <property type="match status" value="1"/>
</dbReference>
<sequence length="209" mass="23921">MKIILKNTKPNYVAEADVLASAVYLEPLVQFEKGKRYLISAGSGKGKSSLFHFIYGSSNQYSGEIIWEGLESKNWDQIRQQHLSYLFQDLKLFDELSAWENLQVKNQLTQYCSESKLDFYLESLGLSAHKHQICKKLSLGQKQRLALIRALCQPFDFLFLDEPFSHLDQANIEQLSRLIEAELSERNAGLIISSLEPHSSLSIDQHLNL</sequence>
<dbReference type="Gene3D" id="3.40.50.300">
    <property type="entry name" value="P-loop containing nucleotide triphosphate hydrolases"/>
    <property type="match status" value="1"/>
</dbReference>
<dbReference type="SUPFAM" id="SSF52540">
    <property type="entry name" value="P-loop containing nucleoside triphosphate hydrolases"/>
    <property type="match status" value="1"/>
</dbReference>
<keyword evidence="3" id="KW-1278">Translocase</keyword>
<name>A0A7H0VCM1_9FLAO</name>
<accession>A0A7H0VCM1</accession>
<evidence type="ECO:0000313" key="5">
    <source>
        <dbReference type="EMBL" id="QNR23469.1"/>
    </source>
</evidence>
<keyword evidence="6" id="KW-1185">Reference proteome</keyword>
<evidence type="ECO:0000256" key="3">
    <source>
        <dbReference type="ARBA" id="ARBA00022967"/>
    </source>
</evidence>
<gene>
    <name evidence="5" type="ORF">H4K34_13940</name>
</gene>
<dbReference type="AlphaFoldDB" id="A0A7H0VCM1"/>
<dbReference type="GO" id="GO:0005524">
    <property type="term" value="F:ATP binding"/>
    <property type="evidence" value="ECO:0007669"/>
    <property type="project" value="UniProtKB-KW"/>
</dbReference>
<keyword evidence="1" id="KW-0547">Nucleotide-binding</keyword>
<evidence type="ECO:0000313" key="6">
    <source>
        <dbReference type="Proteomes" id="UP000516305"/>
    </source>
</evidence>
<dbReference type="InterPro" id="IPR003439">
    <property type="entry name" value="ABC_transporter-like_ATP-bd"/>
</dbReference>
<feature type="domain" description="ABC transporter" evidence="4">
    <location>
        <begin position="8"/>
        <end position="209"/>
    </location>
</feature>
<dbReference type="Pfam" id="PF00005">
    <property type="entry name" value="ABC_tran"/>
    <property type="match status" value="1"/>
</dbReference>
<dbReference type="PROSITE" id="PS00211">
    <property type="entry name" value="ABC_TRANSPORTER_1"/>
    <property type="match status" value="1"/>
</dbReference>